<accession>A0ABR4CGX5</accession>
<keyword evidence="1" id="KW-1133">Transmembrane helix</keyword>
<dbReference type="Proteomes" id="UP001595075">
    <property type="component" value="Unassembled WGS sequence"/>
</dbReference>
<evidence type="ECO:0000256" key="1">
    <source>
        <dbReference type="SAM" id="Phobius"/>
    </source>
</evidence>
<organism evidence="2 3">
    <name type="scientific">Oculimacula yallundae</name>
    <dbReference type="NCBI Taxonomy" id="86028"/>
    <lineage>
        <taxon>Eukaryota</taxon>
        <taxon>Fungi</taxon>
        <taxon>Dikarya</taxon>
        <taxon>Ascomycota</taxon>
        <taxon>Pezizomycotina</taxon>
        <taxon>Leotiomycetes</taxon>
        <taxon>Helotiales</taxon>
        <taxon>Ploettnerulaceae</taxon>
        <taxon>Oculimacula</taxon>
    </lineage>
</organism>
<feature type="transmembrane region" description="Helical" evidence="1">
    <location>
        <begin position="41"/>
        <end position="66"/>
    </location>
</feature>
<keyword evidence="1" id="KW-0472">Membrane</keyword>
<evidence type="ECO:0000313" key="3">
    <source>
        <dbReference type="Proteomes" id="UP001595075"/>
    </source>
</evidence>
<sequence>MRWARIIPTGSSGGPYSKLVSFWSPSFGLDTTILSRAHLPLSSYACVVRLLFTCLCAISVAALVFFKIATDMEFPFPLSKSTACLVAVDTLIPFTLFNGDQGDTLPAS</sequence>
<gene>
    <name evidence="2" type="ORF">VTL71DRAFT_15104</name>
</gene>
<protein>
    <submittedName>
        <fullName evidence="2">Uncharacterized protein</fullName>
    </submittedName>
</protein>
<name>A0ABR4CGX5_9HELO</name>
<keyword evidence="3" id="KW-1185">Reference proteome</keyword>
<reference evidence="2 3" key="1">
    <citation type="journal article" date="2024" name="Commun. Biol.">
        <title>Comparative genomic analysis of thermophilic fungi reveals convergent evolutionary adaptations and gene losses.</title>
        <authorList>
            <person name="Steindorff A.S."/>
            <person name="Aguilar-Pontes M.V."/>
            <person name="Robinson A.J."/>
            <person name="Andreopoulos B."/>
            <person name="LaButti K."/>
            <person name="Kuo A."/>
            <person name="Mondo S."/>
            <person name="Riley R."/>
            <person name="Otillar R."/>
            <person name="Haridas S."/>
            <person name="Lipzen A."/>
            <person name="Grimwood J."/>
            <person name="Schmutz J."/>
            <person name="Clum A."/>
            <person name="Reid I.D."/>
            <person name="Moisan M.C."/>
            <person name="Butler G."/>
            <person name="Nguyen T.T.M."/>
            <person name="Dewar K."/>
            <person name="Conant G."/>
            <person name="Drula E."/>
            <person name="Henrissat B."/>
            <person name="Hansel C."/>
            <person name="Singer S."/>
            <person name="Hutchinson M.I."/>
            <person name="de Vries R.P."/>
            <person name="Natvig D.O."/>
            <person name="Powell A.J."/>
            <person name="Tsang A."/>
            <person name="Grigoriev I.V."/>
        </authorList>
    </citation>
    <scope>NUCLEOTIDE SEQUENCE [LARGE SCALE GENOMIC DNA]</scope>
    <source>
        <strain evidence="2 3">CBS 494.80</strain>
    </source>
</reference>
<evidence type="ECO:0000313" key="2">
    <source>
        <dbReference type="EMBL" id="KAL2068766.1"/>
    </source>
</evidence>
<proteinExistence type="predicted"/>
<comment type="caution">
    <text evidence="2">The sequence shown here is derived from an EMBL/GenBank/DDBJ whole genome shotgun (WGS) entry which is preliminary data.</text>
</comment>
<keyword evidence="1" id="KW-0812">Transmembrane</keyword>
<dbReference type="EMBL" id="JAZHXI010000008">
    <property type="protein sequence ID" value="KAL2068766.1"/>
    <property type="molecule type" value="Genomic_DNA"/>
</dbReference>